<organism evidence="1 2">
    <name type="scientific">Granulicella cerasi</name>
    <dbReference type="NCBI Taxonomy" id="741063"/>
    <lineage>
        <taxon>Bacteria</taxon>
        <taxon>Pseudomonadati</taxon>
        <taxon>Acidobacteriota</taxon>
        <taxon>Terriglobia</taxon>
        <taxon>Terriglobales</taxon>
        <taxon>Acidobacteriaceae</taxon>
        <taxon>Granulicella</taxon>
    </lineage>
</organism>
<dbReference type="Proteomes" id="UP001596391">
    <property type="component" value="Unassembled WGS sequence"/>
</dbReference>
<gene>
    <name evidence="1" type="ORF">ACFQBQ_11400</name>
</gene>
<dbReference type="RefSeq" id="WP_263369871.1">
    <property type="nucleotide sequence ID" value="NZ_JAGSYD010000001.1"/>
</dbReference>
<evidence type="ECO:0008006" key="3">
    <source>
        <dbReference type="Google" id="ProtNLM"/>
    </source>
</evidence>
<accession>A0ABW1ZAF2</accession>
<comment type="caution">
    <text evidence="1">The sequence shown here is derived from an EMBL/GenBank/DDBJ whole genome shotgun (WGS) entry which is preliminary data.</text>
</comment>
<dbReference type="EMBL" id="JBHSWI010000001">
    <property type="protein sequence ID" value="MFC6646176.1"/>
    <property type="molecule type" value="Genomic_DNA"/>
</dbReference>
<reference evidence="2" key="1">
    <citation type="journal article" date="2019" name="Int. J. Syst. Evol. Microbiol.">
        <title>The Global Catalogue of Microorganisms (GCM) 10K type strain sequencing project: providing services to taxonomists for standard genome sequencing and annotation.</title>
        <authorList>
            <consortium name="The Broad Institute Genomics Platform"/>
            <consortium name="The Broad Institute Genome Sequencing Center for Infectious Disease"/>
            <person name="Wu L."/>
            <person name="Ma J."/>
        </authorList>
    </citation>
    <scope>NUCLEOTIDE SEQUENCE [LARGE SCALE GENOMIC DNA]</scope>
    <source>
        <strain evidence="2">CGMCC 1.16026</strain>
    </source>
</reference>
<evidence type="ECO:0000313" key="1">
    <source>
        <dbReference type="EMBL" id="MFC6646176.1"/>
    </source>
</evidence>
<name>A0ABW1ZAF2_9BACT</name>
<protein>
    <recommendedName>
        <fullName evidence="3">Phage tail protein</fullName>
    </recommendedName>
</protein>
<keyword evidence="2" id="KW-1185">Reference proteome</keyword>
<evidence type="ECO:0000313" key="2">
    <source>
        <dbReference type="Proteomes" id="UP001596391"/>
    </source>
</evidence>
<sequence>MNAEANARAADALLRVNGGQRVSLRVPMTAVAGDADEELGYATPAFQDVALEPAVFRKSAETTALMVSANAVARAAGEAGAESATAMFATALGVVVGDVLYAVTSCKAGQAMGSAYCYVLGLRETRS</sequence>
<proteinExistence type="predicted"/>